<sequence length="75" mass="8044">MVTQQKKLIALRLLFGLDSKFVVVCSQILSSWQVDTFEGSRSTPEGDSLDRSALAVQSGGHGHGRGGQVTCYGCE</sequence>
<evidence type="ECO:0000313" key="4">
    <source>
        <dbReference type="EnsemblPlants" id="KRH75935"/>
    </source>
</evidence>
<dbReference type="Gramene" id="KRH75935">
    <property type="protein sequence ID" value="KRH75935"/>
    <property type="gene ID" value="GLYMA_01G118600"/>
</dbReference>
<evidence type="ECO:0000313" key="5">
    <source>
        <dbReference type="Proteomes" id="UP000008827"/>
    </source>
</evidence>
<accession>A0A0R0LJ01</accession>
<keyword evidence="5" id="KW-1185">Reference proteome</keyword>
<dbReference type="EMBL" id="CM000834">
    <property type="protein sequence ID" value="KRH75935.1"/>
    <property type="molecule type" value="Genomic_DNA"/>
</dbReference>
<evidence type="ECO:0000256" key="2">
    <source>
        <dbReference type="SAM" id="SignalP"/>
    </source>
</evidence>
<dbReference type="Proteomes" id="UP000008827">
    <property type="component" value="Chromosome 1"/>
</dbReference>
<keyword evidence="2" id="KW-0732">Signal</keyword>
<reference evidence="4" key="2">
    <citation type="submission" date="2018-02" db="UniProtKB">
        <authorList>
            <consortium name="EnsemblPlants"/>
        </authorList>
    </citation>
    <scope>IDENTIFICATION</scope>
    <source>
        <strain evidence="4">Williams 82</strain>
    </source>
</reference>
<feature type="region of interest" description="Disordered" evidence="1">
    <location>
        <begin position="38"/>
        <end position="66"/>
    </location>
</feature>
<feature type="chain" id="PRO_5014522426" evidence="2">
    <location>
        <begin position="27"/>
        <end position="75"/>
    </location>
</feature>
<organism evidence="3">
    <name type="scientific">Glycine max</name>
    <name type="common">Soybean</name>
    <name type="synonym">Glycine hispida</name>
    <dbReference type="NCBI Taxonomy" id="3847"/>
    <lineage>
        <taxon>Eukaryota</taxon>
        <taxon>Viridiplantae</taxon>
        <taxon>Streptophyta</taxon>
        <taxon>Embryophyta</taxon>
        <taxon>Tracheophyta</taxon>
        <taxon>Spermatophyta</taxon>
        <taxon>Magnoliopsida</taxon>
        <taxon>eudicotyledons</taxon>
        <taxon>Gunneridae</taxon>
        <taxon>Pentapetalae</taxon>
        <taxon>rosids</taxon>
        <taxon>fabids</taxon>
        <taxon>Fabales</taxon>
        <taxon>Fabaceae</taxon>
        <taxon>Papilionoideae</taxon>
        <taxon>50 kb inversion clade</taxon>
        <taxon>NPAAA clade</taxon>
        <taxon>indigoferoid/millettioid clade</taxon>
        <taxon>Phaseoleae</taxon>
        <taxon>Glycine</taxon>
        <taxon>Glycine subgen. Soja</taxon>
    </lineage>
</organism>
<dbReference type="AlphaFoldDB" id="A0A0R0LJ01"/>
<dbReference type="EnsemblPlants" id="KRH75935">
    <property type="protein sequence ID" value="KRH75935"/>
    <property type="gene ID" value="GLYMA_01G118600"/>
</dbReference>
<gene>
    <name evidence="3" type="ORF">GLYMA_01G118600</name>
</gene>
<name>A0A0R0LJ01_SOYBN</name>
<dbReference type="InParanoid" id="A0A0R0LJ01"/>
<evidence type="ECO:0000313" key="3">
    <source>
        <dbReference type="EMBL" id="KRH75935.1"/>
    </source>
</evidence>
<proteinExistence type="predicted"/>
<protein>
    <submittedName>
        <fullName evidence="3 4">Uncharacterized protein</fullName>
    </submittedName>
</protein>
<feature type="signal peptide" evidence="2">
    <location>
        <begin position="1"/>
        <end position="26"/>
    </location>
</feature>
<reference evidence="3 4" key="1">
    <citation type="journal article" date="2010" name="Nature">
        <title>Genome sequence of the palaeopolyploid soybean.</title>
        <authorList>
            <person name="Schmutz J."/>
            <person name="Cannon S.B."/>
            <person name="Schlueter J."/>
            <person name="Ma J."/>
            <person name="Mitros T."/>
            <person name="Nelson W."/>
            <person name="Hyten D.L."/>
            <person name="Song Q."/>
            <person name="Thelen J.J."/>
            <person name="Cheng J."/>
            <person name="Xu D."/>
            <person name="Hellsten U."/>
            <person name="May G.D."/>
            <person name="Yu Y."/>
            <person name="Sakurai T."/>
            <person name="Umezawa T."/>
            <person name="Bhattacharyya M.K."/>
            <person name="Sandhu D."/>
            <person name="Valliyodan B."/>
            <person name="Lindquist E."/>
            <person name="Peto M."/>
            <person name="Grant D."/>
            <person name="Shu S."/>
            <person name="Goodstein D."/>
            <person name="Barry K."/>
            <person name="Futrell-Griggs M."/>
            <person name="Abernathy B."/>
            <person name="Du J."/>
            <person name="Tian Z."/>
            <person name="Zhu L."/>
            <person name="Gill N."/>
            <person name="Joshi T."/>
            <person name="Libault M."/>
            <person name="Sethuraman A."/>
            <person name="Zhang X.-C."/>
            <person name="Shinozaki K."/>
            <person name="Nguyen H.T."/>
            <person name="Wing R.A."/>
            <person name="Cregan P."/>
            <person name="Specht J."/>
            <person name="Grimwood J."/>
            <person name="Rokhsar D."/>
            <person name="Stacey G."/>
            <person name="Shoemaker R.C."/>
            <person name="Jackson S.A."/>
        </authorList>
    </citation>
    <scope>NUCLEOTIDE SEQUENCE</scope>
    <source>
        <strain evidence="4">cv. Williams 82</strain>
        <tissue evidence="3">Callus</tissue>
    </source>
</reference>
<evidence type="ECO:0000256" key="1">
    <source>
        <dbReference type="SAM" id="MobiDB-lite"/>
    </source>
</evidence>
<reference evidence="3" key="3">
    <citation type="submission" date="2018-07" db="EMBL/GenBank/DDBJ databases">
        <title>WGS assembly of Glycine max.</title>
        <authorList>
            <person name="Schmutz J."/>
            <person name="Cannon S."/>
            <person name="Schlueter J."/>
            <person name="Ma J."/>
            <person name="Mitros T."/>
            <person name="Nelson W."/>
            <person name="Hyten D."/>
            <person name="Song Q."/>
            <person name="Thelen J."/>
            <person name="Cheng J."/>
            <person name="Xu D."/>
            <person name="Hellsten U."/>
            <person name="May G."/>
            <person name="Yu Y."/>
            <person name="Sakurai T."/>
            <person name="Umezawa T."/>
            <person name="Bhattacharyya M."/>
            <person name="Sandhu D."/>
            <person name="Valliyodan B."/>
            <person name="Lindquist E."/>
            <person name="Peto M."/>
            <person name="Grant D."/>
            <person name="Shu S."/>
            <person name="Goodstein D."/>
            <person name="Barry K."/>
            <person name="Futrell-Griggs M."/>
            <person name="Abernathy B."/>
            <person name="Du J."/>
            <person name="Tian Z."/>
            <person name="Zhu L."/>
            <person name="Gill N."/>
            <person name="Joshi T."/>
            <person name="Libault M."/>
            <person name="Sethuraman A."/>
            <person name="Zhang X."/>
            <person name="Shinozaki K."/>
            <person name="Nguyen H."/>
            <person name="Wing R."/>
            <person name="Cregan P."/>
            <person name="Specht J."/>
            <person name="Grimwood J."/>
            <person name="Rokhsar D."/>
            <person name="Stacey G."/>
            <person name="Shoemaker R."/>
            <person name="Jackson S."/>
        </authorList>
    </citation>
    <scope>NUCLEOTIDE SEQUENCE</scope>
    <source>
        <tissue evidence="3">Callus</tissue>
    </source>
</reference>